<keyword evidence="12" id="KW-0812">Transmembrane</keyword>
<evidence type="ECO:0000256" key="12">
    <source>
        <dbReference type="SAM" id="Phobius"/>
    </source>
</evidence>
<organism evidence="14 15">
    <name type="scientific">Mixia osmundae (strain CBS 9802 / IAM 14324 / JCM 22182 / KY 12970)</name>
    <dbReference type="NCBI Taxonomy" id="764103"/>
    <lineage>
        <taxon>Eukaryota</taxon>
        <taxon>Fungi</taxon>
        <taxon>Dikarya</taxon>
        <taxon>Basidiomycota</taxon>
        <taxon>Pucciniomycotina</taxon>
        <taxon>Mixiomycetes</taxon>
        <taxon>Mixiales</taxon>
        <taxon>Mixiaceae</taxon>
        <taxon>Mixia</taxon>
    </lineage>
</organism>
<evidence type="ECO:0000256" key="9">
    <source>
        <dbReference type="ARBA" id="ARBA00047818"/>
    </source>
</evidence>
<feature type="domain" description="FAD-binding" evidence="13">
    <location>
        <begin position="48"/>
        <end position="352"/>
    </location>
</feature>
<dbReference type="PANTHER" id="PTHR46028">
    <property type="entry name" value="KYNURENINE 3-MONOOXYGENASE"/>
    <property type="match status" value="1"/>
</dbReference>
<feature type="compositionally biased region" description="Low complexity" evidence="11">
    <location>
        <begin position="681"/>
        <end position="692"/>
    </location>
</feature>
<keyword evidence="7 10" id="KW-0503">Monooxygenase</keyword>
<dbReference type="InterPro" id="IPR044089">
    <property type="entry name" value="Alr1-like"/>
</dbReference>
<evidence type="ECO:0000256" key="11">
    <source>
        <dbReference type="SAM" id="MobiDB-lite"/>
    </source>
</evidence>
<protein>
    <recommendedName>
        <fullName evidence="10">Kynurenine 3-monooxygenase</fullName>
        <ecNumber evidence="10">1.14.13.9</ecNumber>
    </recommendedName>
    <alternativeName>
        <fullName evidence="10">Biosynthesis of nicotinic acid protein 4</fullName>
    </alternativeName>
    <alternativeName>
        <fullName evidence="10">Kynurenine 3-hydroxylase</fullName>
    </alternativeName>
</protein>
<comment type="function">
    <text evidence="10">Catalyzes the hydroxylation of L-kynurenine (L-Kyn) to form 3-hydroxy-L-kynurenine (L-3OHKyn). Required for synthesis of quinolinic acid.</text>
</comment>
<keyword evidence="4 10" id="KW-0274">FAD</keyword>
<evidence type="ECO:0000313" key="14">
    <source>
        <dbReference type="EMBL" id="GAB00078.1"/>
    </source>
</evidence>
<dbReference type="GO" id="GO:0015095">
    <property type="term" value="F:magnesium ion transmembrane transporter activity"/>
    <property type="evidence" value="ECO:0007669"/>
    <property type="project" value="InterPro"/>
</dbReference>
<dbReference type="Gene3D" id="3.30.460.20">
    <property type="entry name" value="CorA soluble domain-like"/>
    <property type="match status" value="1"/>
</dbReference>
<dbReference type="GO" id="GO:0034354">
    <property type="term" value="P:'de novo' NAD+ biosynthetic process from L-tryptophan"/>
    <property type="evidence" value="ECO:0007669"/>
    <property type="project" value="UniProtKB-UniRule"/>
</dbReference>
<proteinExistence type="inferred from homology"/>
<feature type="compositionally biased region" description="Low complexity" evidence="11">
    <location>
        <begin position="753"/>
        <end position="771"/>
    </location>
</feature>
<dbReference type="Gene3D" id="3.50.50.60">
    <property type="entry name" value="FAD/NAD(P)-binding domain"/>
    <property type="match status" value="1"/>
</dbReference>
<dbReference type="eggNOG" id="KOG2614">
    <property type="taxonomic scope" value="Eukaryota"/>
</dbReference>
<feature type="region of interest" description="Disordered" evidence="11">
    <location>
        <begin position="643"/>
        <end position="737"/>
    </location>
</feature>
<evidence type="ECO:0000256" key="3">
    <source>
        <dbReference type="ARBA" id="ARBA00022642"/>
    </source>
</evidence>
<feature type="region of interest" description="Disordered" evidence="11">
    <location>
        <begin position="960"/>
        <end position="980"/>
    </location>
</feature>
<dbReference type="GO" id="GO:0006569">
    <property type="term" value="P:L-tryptophan catabolic process"/>
    <property type="evidence" value="ECO:0007669"/>
    <property type="project" value="UniProtKB-UniRule"/>
</dbReference>
<dbReference type="InterPro" id="IPR002938">
    <property type="entry name" value="FAD-bd"/>
</dbReference>
<evidence type="ECO:0000256" key="2">
    <source>
        <dbReference type="ARBA" id="ARBA00022630"/>
    </source>
</evidence>
<dbReference type="SUPFAM" id="SSF51905">
    <property type="entry name" value="FAD/NAD(P)-binding domain"/>
    <property type="match status" value="1"/>
</dbReference>
<keyword evidence="5 10" id="KW-0521">NADP</keyword>
<evidence type="ECO:0000259" key="13">
    <source>
        <dbReference type="Pfam" id="PF01494"/>
    </source>
</evidence>
<dbReference type="GO" id="GO:0071949">
    <property type="term" value="F:FAD binding"/>
    <property type="evidence" value="ECO:0007669"/>
    <property type="project" value="InterPro"/>
</dbReference>
<keyword evidence="10 12" id="KW-0472">Membrane</keyword>
<feature type="region of interest" description="Disordered" evidence="11">
    <location>
        <begin position="487"/>
        <end position="506"/>
    </location>
</feature>
<evidence type="ECO:0000256" key="10">
    <source>
        <dbReference type="HAMAP-Rule" id="MF_03018"/>
    </source>
</evidence>
<keyword evidence="8 10" id="KW-0496">Mitochondrion</keyword>
<dbReference type="SUPFAM" id="SSF143865">
    <property type="entry name" value="CorA soluble domain-like"/>
    <property type="match status" value="1"/>
</dbReference>
<dbReference type="InterPro" id="IPR045861">
    <property type="entry name" value="CorA_cytoplasmic_dom"/>
</dbReference>
<reference evidence="14 15" key="1">
    <citation type="journal article" date="2011" name="J. Gen. Appl. Microbiol.">
        <title>Draft genome sequencing of the enigmatic basidiomycete Mixia osmundae.</title>
        <authorList>
            <person name="Nishida H."/>
            <person name="Nagatsuka Y."/>
            <person name="Sugiyama J."/>
        </authorList>
    </citation>
    <scope>NUCLEOTIDE SEQUENCE [LARGE SCALE GENOMIC DNA]</scope>
    <source>
        <strain evidence="15">CBS 9802 / IAM 14324 / JCM 22182 / KY 12970</strain>
    </source>
</reference>
<comment type="catalytic activity">
    <reaction evidence="9 10">
        <text>L-kynurenine + NADPH + O2 + H(+) = 3-hydroxy-L-kynurenine + NADP(+) + H2O</text>
        <dbReference type="Rhea" id="RHEA:20545"/>
        <dbReference type="ChEBI" id="CHEBI:15377"/>
        <dbReference type="ChEBI" id="CHEBI:15378"/>
        <dbReference type="ChEBI" id="CHEBI:15379"/>
        <dbReference type="ChEBI" id="CHEBI:57783"/>
        <dbReference type="ChEBI" id="CHEBI:57959"/>
        <dbReference type="ChEBI" id="CHEBI:58125"/>
        <dbReference type="ChEBI" id="CHEBI:58349"/>
        <dbReference type="EC" id="1.14.13.9"/>
    </reaction>
</comment>
<dbReference type="Gene3D" id="1.20.58.340">
    <property type="entry name" value="Magnesium transport protein CorA, transmembrane region"/>
    <property type="match status" value="3"/>
</dbReference>
<keyword evidence="10" id="KW-1000">Mitochondrion outer membrane</keyword>
<dbReference type="RefSeq" id="XP_014565118.1">
    <property type="nucleotide sequence ID" value="XM_014709632.1"/>
</dbReference>
<dbReference type="OrthoDB" id="10053569at2759"/>
<dbReference type="FunFam" id="3.50.50.60:FF:000129">
    <property type="entry name" value="Kynurenine 3-monooxygenase"/>
    <property type="match status" value="1"/>
</dbReference>
<feature type="compositionally biased region" description="Low complexity" evidence="11">
    <location>
        <begin position="724"/>
        <end position="737"/>
    </location>
</feature>
<feature type="transmembrane region" description="Helical" evidence="12">
    <location>
        <begin position="1387"/>
        <end position="1410"/>
    </location>
</feature>
<dbReference type="PRINTS" id="PR00420">
    <property type="entry name" value="RNGMNOXGNASE"/>
</dbReference>
<keyword evidence="15" id="KW-1185">Reference proteome</keyword>
<keyword evidence="12" id="KW-1133">Transmembrane helix</keyword>
<dbReference type="PANTHER" id="PTHR46028:SF2">
    <property type="entry name" value="KYNURENINE 3-MONOOXYGENASE"/>
    <property type="match status" value="1"/>
</dbReference>
<evidence type="ECO:0000256" key="5">
    <source>
        <dbReference type="ARBA" id="ARBA00022857"/>
    </source>
</evidence>
<dbReference type="UniPathway" id="UPA00253">
    <property type="reaction ID" value="UER00328"/>
</dbReference>
<feature type="compositionally biased region" description="Basic residues" evidence="11">
    <location>
        <begin position="670"/>
        <end position="680"/>
    </location>
</feature>
<dbReference type="GO" id="GO:0019805">
    <property type="term" value="P:quinolinate biosynthetic process"/>
    <property type="evidence" value="ECO:0007669"/>
    <property type="project" value="UniProtKB-UniRule"/>
</dbReference>
<comment type="subcellular location">
    <subcellularLocation>
        <location evidence="10">Mitochondrion outer membrane</location>
    </subcellularLocation>
</comment>
<keyword evidence="6 10" id="KW-0560">Oxidoreductase</keyword>
<feature type="region of interest" description="Disordered" evidence="11">
    <location>
        <begin position="753"/>
        <end position="785"/>
    </location>
</feature>
<evidence type="ECO:0000256" key="1">
    <source>
        <dbReference type="ARBA" id="ARBA00001974"/>
    </source>
</evidence>
<accession>G7EB67</accession>
<gene>
    <name evidence="14" type="primary">Mo06780</name>
    <name evidence="10" type="synonym">BNA4</name>
    <name evidence="14" type="ORF">E5Q_06780</name>
</gene>
<dbReference type="GO" id="GO:0004502">
    <property type="term" value="F:kynurenine 3-monooxygenase activity"/>
    <property type="evidence" value="ECO:0007669"/>
    <property type="project" value="UniProtKB-UniRule"/>
</dbReference>
<dbReference type="EMBL" id="BABT02000261">
    <property type="protein sequence ID" value="GAB00078.1"/>
    <property type="molecule type" value="Genomic_DNA"/>
</dbReference>
<dbReference type="CDD" id="cd12829">
    <property type="entry name" value="Alr1p-like"/>
    <property type="match status" value="1"/>
</dbReference>
<feature type="region of interest" description="Disordered" evidence="11">
    <location>
        <begin position="862"/>
        <end position="886"/>
    </location>
</feature>
<dbReference type="Pfam" id="PF01494">
    <property type="entry name" value="FAD_binding_3"/>
    <property type="match status" value="1"/>
</dbReference>
<dbReference type="Proteomes" id="UP000009131">
    <property type="component" value="Unassembled WGS sequence"/>
</dbReference>
<comment type="caution">
    <text evidence="14">The sequence shown here is derived from an EMBL/GenBank/DDBJ whole genome shotgun (WGS) entry which is preliminary data.</text>
</comment>
<name>G7EB67_MIXOS</name>
<dbReference type="GO" id="GO:0070189">
    <property type="term" value="P:kynurenine metabolic process"/>
    <property type="evidence" value="ECO:0007669"/>
    <property type="project" value="TreeGrafter"/>
</dbReference>
<evidence type="ECO:0000313" key="15">
    <source>
        <dbReference type="Proteomes" id="UP000009131"/>
    </source>
</evidence>
<dbReference type="InterPro" id="IPR027545">
    <property type="entry name" value="Kynurenine_monooxygenase"/>
</dbReference>
<keyword evidence="2 10" id="KW-0285">Flavoprotein</keyword>
<evidence type="ECO:0000256" key="8">
    <source>
        <dbReference type="ARBA" id="ARBA00023128"/>
    </source>
</evidence>
<evidence type="ECO:0000256" key="7">
    <source>
        <dbReference type="ARBA" id="ARBA00023033"/>
    </source>
</evidence>
<dbReference type="HOGENOM" id="CLU_252087_0_0_1"/>
<evidence type="ECO:0000256" key="4">
    <source>
        <dbReference type="ARBA" id="ARBA00022827"/>
    </source>
</evidence>
<dbReference type="EC" id="1.14.13.9" evidence="10"/>
<comment type="similarity">
    <text evidence="10">Belongs to the aromatic-ring hydroxylase family. KMO subfamily.</text>
</comment>
<dbReference type="InParanoid" id="G7EB67"/>
<evidence type="ECO:0000256" key="6">
    <source>
        <dbReference type="ARBA" id="ARBA00023002"/>
    </source>
</evidence>
<dbReference type="InterPro" id="IPR036188">
    <property type="entry name" value="FAD/NAD-bd_sf"/>
</dbReference>
<dbReference type="STRING" id="764103.G7EB67"/>
<feature type="region of interest" description="Disordered" evidence="11">
    <location>
        <begin position="529"/>
        <end position="576"/>
    </location>
</feature>
<reference evidence="14 15" key="2">
    <citation type="journal article" date="2012" name="Open Biol.">
        <title>Characteristics of nucleosomes and linker DNA regions on the genome of the basidiomycete Mixia osmundae revealed by mono- and dinucleosome mapping.</title>
        <authorList>
            <person name="Nishida H."/>
            <person name="Kondo S."/>
            <person name="Matsumoto T."/>
            <person name="Suzuki Y."/>
            <person name="Yoshikawa H."/>
            <person name="Taylor T.D."/>
            <person name="Sugiyama J."/>
        </authorList>
    </citation>
    <scope>NUCLEOTIDE SEQUENCE [LARGE SCALE GENOMIC DNA]</scope>
    <source>
        <strain evidence="15">CBS 9802 / IAM 14324 / JCM 22182 / KY 12970</strain>
    </source>
</reference>
<dbReference type="GO" id="GO:0043420">
    <property type="term" value="P:anthranilate metabolic process"/>
    <property type="evidence" value="ECO:0007669"/>
    <property type="project" value="UniProtKB-UniRule"/>
</dbReference>
<dbReference type="HAMAP" id="MF_01971">
    <property type="entry name" value="Kynurenine_monooxygenase"/>
    <property type="match status" value="1"/>
</dbReference>
<comment type="pathway">
    <text evidence="10">Cofactor biosynthesis; NAD(+) biosynthesis; quinolinate from L-kynurenine: step 1/3.</text>
</comment>
<sequence length="1437" mass="161091">MLHKLQDEPASPFKGRKLEITVYEGRSDPRKAATTQSRARSINLALSNRGIQAMRDVSSAMADRLLSQALPMKGRMIHTSSGEQQSQEYSLKGECINSIDRALLNAQLLDEIDQLDGITLKFDSKLTSIDFDKGTLVVRSVGRKEETVSFDTIIGADGSFSKVRSEMMRVVRMDFRQSYIPHGYLELSMPSSPKGDFLLDHQHLHIWPRHDFMLIALPNADKSFTCTLFAPFATLDTLIESTKISRWFKEQFPDALPLIGEEEVLRCFRDHPRSPLISTSCHPYHYESKGIVLGDASHSMVPFYGQGMNCGFEDVRVLRHLLLDASTSSQSTKLEDLLQSAFDSYSRQRLASLEAIQRLATNNYVEMRSKVISPTYLIRKRLDGILERVLGETRWTSLYNMVTFRWEINYEEAERREARQHRIIERALSVSVLRQPSHRLTDLHVHGDGKMRRNEPLEPGPSRAAPVDFEMAERVGDAHLPQAVALSGSTLPSMPPATATAPVDSRSITWQDDRSTYRRNLEARAVTDPLRSPGMLSPRFRGSPFGISTPSPIWRPHGRNRTPNKSQSSGSAAAMPNDDIQLRDMPQQSLVGAKSIDAMASLPDTFEEDEESDIEVGLGMEDFLGPPALDLPDPVNANPELRARRKERKRAQSMAQRQADKLVGRSVGSRLRHATRRRRGSSGSSESSGDVSDLSDAAKTPMAARRRPSHASLAERSRRRSRRPSVSSASVASSNVTSRSSISWPDWRFWRSGSSTTGSSSTSNDADSTRSGKSRAASWSPPEPEYTLTIPRLAQQRAGLTNIPLPHLAFDPLSSSSSPDYAAKLGATAPPCFDTSTSVTLDHALTRLAGFWQQRDQEDAIGGDLGAQAGDEPVPEQTKGQRRQRQTNSGAMAWWLDILCPSSADIRQLRKILPLHPLTIEDILQQEPREKLEVFERLGYYLVVFRALDETYFRYSDLADSDDEASDDGKQSISDDATMDNADARMREKASILTGNAQPKVTGKTIKGRGRIDIVEGVGGKEGVEGVSVGGVNFYMVVFADGILSFHFEHLHKHTQRVQERIQLHGATQHITSHWIAYGLMDSIVDAFFPLIDFIEHESDEIDGFLADPITKAQQAYAPKGAYLEFWNDGKIRSISSRPSGELVVRRAENAYRLFFMPIGSIPDVLAARIPMRYLEYTTRTVKYIVPADADGTPQISKRQLWAFWPLSWMLGRKQIRKSKAVKQQYSSMFDQTAMLRRMTDARKIVTGLARLLSTKREVVRGLRRKVNEARLLLALQHYTGPDLAIYLGDLQDHVASMSQSLRFYDAILSHGHPAYLGTLRITLEETHVRQSYMIARLSVVGLTVIPCNIVTGIFSENILTPRNGDRDHVIEYDSAGNPLKYGGYTWFGWAILILIGMTLAVWYLIYRLFRTARDARVKRLLLAEQRHEAHMQSLVG</sequence>
<keyword evidence="3 10" id="KW-0662">Pyridine nucleotide biosynthesis</keyword>
<dbReference type="GO" id="GO:0005741">
    <property type="term" value="C:mitochondrial outer membrane"/>
    <property type="evidence" value="ECO:0007669"/>
    <property type="project" value="UniProtKB-SubCell"/>
</dbReference>
<comment type="cofactor">
    <cofactor evidence="1 10">
        <name>FAD</name>
        <dbReference type="ChEBI" id="CHEBI:57692"/>
    </cofactor>
</comment>